<organism evidence="2 3">
    <name type="scientific">Jaminaea rosea</name>
    <dbReference type="NCBI Taxonomy" id="1569628"/>
    <lineage>
        <taxon>Eukaryota</taxon>
        <taxon>Fungi</taxon>
        <taxon>Dikarya</taxon>
        <taxon>Basidiomycota</taxon>
        <taxon>Ustilaginomycotina</taxon>
        <taxon>Exobasidiomycetes</taxon>
        <taxon>Microstromatales</taxon>
        <taxon>Microstromatales incertae sedis</taxon>
        <taxon>Jaminaea</taxon>
    </lineage>
</organism>
<accession>A0A316UZZ5</accession>
<reference evidence="2 3" key="1">
    <citation type="journal article" date="2018" name="Mol. Biol. Evol.">
        <title>Broad Genomic Sampling Reveals a Smut Pathogenic Ancestry of the Fungal Clade Ustilaginomycotina.</title>
        <authorList>
            <person name="Kijpornyongpan T."/>
            <person name="Mondo S.J."/>
            <person name="Barry K."/>
            <person name="Sandor L."/>
            <person name="Lee J."/>
            <person name="Lipzen A."/>
            <person name="Pangilinan J."/>
            <person name="LaButti K."/>
            <person name="Hainaut M."/>
            <person name="Henrissat B."/>
            <person name="Grigoriev I.V."/>
            <person name="Spatafora J.W."/>
            <person name="Aime M.C."/>
        </authorList>
    </citation>
    <scope>NUCLEOTIDE SEQUENCE [LARGE SCALE GENOMIC DNA]</scope>
    <source>
        <strain evidence="2 3">MCA 5214</strain>
    </source>
</reference>
<dbReference type="EMBL" id="KZ819662">
    <property type="protein sequence ID" value="PWN30877.1"/>
    <property type="molecule type" value="Genomic_DNA"/>
</dbReference>
<proteinExistence type="predicted"/>
<dbReference type="GeneID" id="37030474"/>
<name>A0A316UZZ5_9BASI</name>
<dbReference type="RefSeq" id="XP_025365489.1">
    <property type="nucleotide sequence ID" value="XM_025508651.1"/>
</dbReference>
<feature type="compositionally biased region" description="Pro residues" evidence="1">
    <location>
        <begin position="80"/>
        <end position="91"/>
    </location>
</feature>
<protein>
    <submittedName>
        <fullName evidence="2">Uncharacterized protein</fullName>
    </submittedName>
</protein>
<evidence type="ECO:0000313" key="2">
    <source>
        <dbReference type="EMBL" id="PWN30877.1"/>
    </source>
</evidence>
<keyword evidence="3" id="KW-1185">Reference proteome</keyword>
<feature type="region of interest" description="Disordered" evidence="1">
    <location>
        <begin position="76"/>
        <end position="113"/>
    </location>
</feature>
<gene>
    <name evidence="2" type="ORF">BDZ90DRAFT_26509</name>
</gene>
<evidence type="ECO:0000256" key="1">
    <source>
        <dbReference type="SAM" id="MobiDB-lite"/>
    </source>
</evidence>
<evidence type="ECO:0000313" key="3">
    <source>
        <dbReference type="Proteomes" id="UP000245884"/>
    </source>
</evidence>
<feature type="region of interest" description="Disordered" evidence="1">
    <location>
        <begin position="1"/>
        <end position="42"/>
    </location>
</feature>
<feature type="compositionally biased region" description="Basic and acidic residues" evidence="1">
    <location>
        <begin position="27"/>
        <end position="42"/>
    </location>
</feature>
<dbReference type="AlphaFoldDB" id="A0A316UZZ5"/>
<dbReference type="Proteomes" id="UP000245884">
    <property type="component" value="Unassembled WGS sequence"/>
</dbReference>
<sequence>MVERVSSTKGRIAAAATRQDAGSSQRQSKERVQGDQTYKERGELSTMALLHRNRTMPSLSGPPRRAFFLRISCSARPPHHLLPPSPPPPPMRMTLERDRRRGGAKAQSRQPAQ</sequence>